<dbReference type="EMBL" id="CATNWA010020125">
    <property type="protein sequence ID" value="CAI9616812.1"/>
    <property type="molecule type" value="Genomic_DNA"/>
</dbReference>
<dbReference type="Proteomes" id="UP001162483">
    <property type="component" value="Unassembled WGS sequence"/>
</dbReference>
<accession>A0ABN9H532</accession>
<keyword evidence="2" id="KW-1185">Reference proteome</keyword>
<reference evidence="1" key="1">
    <citation type="submission" date="2023-05" db="EMBL/GenBank/DDBJ databases">
        <authorList>
            <person name="Stuckert A."/>
        </authorList>
    </citation>
    <scope>NUCLEOTIDE SEQUENCE</scope>
</reference>
<comment type="caution">
    <text evidence="1">The sequence shown here is derived from an EMBL/GenBank/DDBJ whole genome shotgun (WGS) entry which is preliminary data.</text>
</comment>
<protein>
    <submittedName>
        <fullName evidence="1">Uncharacterized protein</fullName>
    </submittedName>
</protein>
<name>A0ABN9H532_9NEOB</name>
<proteinExistence type="predicted"/>
<evidence type="ECO:0000313" key="2">
    <source>
        <dbReference type="Proteomes" id="UP001162483"/>
    </source>
</evidence>
<sequence>MVSPPLPMGKVQIVLLYKQYQAPEGYGAQTIPTILFIYFPVPQNRMSHLDFTVSRCYKAGAD</sequence>
<gene>
    <name evidence="1" type="ORF">SPARVUS_LOCUS15448171</name>
</gene>
<organism evidence="1 2">
    <name type="scientific">Staurois parvus</name>
    <dbReference type="NCBI Taxonomy" id="386267"/>
    <lineage>
        <taxon>Eukaryota</taxon>
        <taxon>Metazoa</taxon>
        <taxon>Chordata</taxon>
        <taxon>Craniata</taxon>
        <taxon>Vertebrata</taxon>
        <taxon>Euteleostomi</taxon>
        <taxon>Amphibia</taxon>
        <taxon>Batrachia</taxon>
        <taxon>Anura</taxon>
        <taxon>Neobatrachia</taxon>
        <taxon>Ranoidea</taxon>
        <taxon>Ranidae</taxon>
        <taxon>Staurois</taxon>
    </lineage>
</organism>
<evidence type="ECO:0000313" key="1">
    <source>
        <dbReference type="EMBL" id="CAI9616812.1"/>
    </source>
</evidence>